<dbReference type="Proteomes" id="UP001275440">
    <property type="component" value="Unassembled WGS sequence"/>
</dbReference>
<evidence type="ECO:0000256" key="1">
    <source>
        <dbReference type="SAM" id="SignalP"/>
    </source>
</evidence>
<dbReference type="InterPro" id="IPR058248">
    <property type="entry name" value="Lxx211020-like"/>
</dbReference>
<dbReference type="InterPro" id="IPR007410">
    <property type="entry name" value="LpqE-like"/>
</dbReference>
<feature type="signal peptide" evidence="1">
    <location>
        <begin position="1"/>
        <end position="19"/>
    </location>
</feature>
<proteinExistence type="predicted"/>
<dbReference type="InterPro" id="IPR036182">
    <property type="entry name" value="PCuAC_sf"/>
</dbReference>
<keyword evidence="1" id="KW-0732">Signal</keyword>
<accession>A0ABU3WUZ5</accession>
<name>A0ABU3WUZ5_9NOCA</name>
<feature type="chain" id="PRO_5046786205" evidence="1">
    <location>
        <begin position="20"/>
        <end position="172"/>
    </location>
</feature>
<keyword evidence="3" id="KW-1185">Reference proteome</keyword>
<dbReference type="PROSITE" id="PS51257">
    <property type="entry name" value="PROKAR_LIPOPROTEIN"/>
    <property type="match status" value="1"/>
</dbReference>
<gene>
    <name evidence="2" type="ORF">F8M49_24925</name>
</gene>
<comment type="caution">
    <text evidence="2">The sequence shown here is derived from an EMBL/GenBank/DDBJ whole genome shotgun (WGS) entry which is preliminary data.</text>
</comment>
<evidence type="ECO:0000313" key="2">
    <source>
        <dbReference type="EMBL" id="MDV2477822.1"/>
    </source>
</evidence>
<reference evidence="2 3" key="1">
    <citation type="submission" date="2019-10" db="EMBL/GenBank/DDBJ databases">
        <title>Draft Genome Assembly of Rhodococcus zopfii DSM44189.</title>
        <authorList>
            <person name="Sutton J.M."/>
            <person name="Akob D.M."/>
            <person name="Bushman T.J."/>
        </authorList>
    </citation>
    <scope>NUCLEOTIDE SEQUENCE [LARGE SCALE GENOMIC DNA]</scope>
    <source>
        <strain evidence="2 3">DSM 44189</strain>
    </source>
</reference>
<dbReference type="EMBL" id="WBMO01000005">
    <property type="protein sequence ID" value="MDV2477822.1"/>
    <property type="molecule type" value="Genomic_DNA"/>
</dbReference>
<dbReference type="Gene3D" id="2.60.40.1890">
    <property type="entry name" value="PCu(A)C copper chaperone"/>
    <property type="match status" value="1"/>
</dbReference>
<dbReference type="PANTHER" id="PTHR36302:SF1">
    <property type="entry name" value="COPPER CHAPERONE PCU(A)C"/>
    <property type="match status" value="1"/>
</dbReference>
<evidence type="ECO:0000313" key="3">
    <source>
        <dbReference type="Proteomes" id="UP001275440"/>
    </source>
</evidence>
<sequence length="172" mass="17481">MKKTTKILAFAATAAVAFTAGCGSEDTAPTTAADTIVVSSAWTKAAESGMTGSFAELENTGDQDVQVVAVSSPVSSRSELHEMAPGADGGMAMRQMDGGLTIPAGGEHSLAPGADHLMLMDLLEPVTPGTEIALTLTFSDGSSTEFTSQVRDFAGGREKYVPSTPEGANHGG</sequence>
<organism evidence="2 3">
    <name type="scientific">Rhodococcus zopfii</name>
    <dbReference type="NCBI Taxonomy" id="43772"/>
    <lineage>
        <taxon>Bacteria</taxon>
        <taxon>Bacillati</taxon>
        <taxon>Actinomycetota</taxon>
        <taxon>Actinomycetes</taxon>
        <taxon>Mycobacteriales</taxon>
        <taxon>Nocardiaceae</taxon>
        <taxon>Rhodococcus</taxon>
    </lineage>
</organism>
<protein>
    <submittedName>
        <fullName evidence="2">Copper chaperone PCu(A)C</fullName>
    </submittedName>
</protein>
<dbReference type="PANTHER" id="PTHR36302">
    <property type="entry name" value="BLR7088 PROTEIN"/>
    <property type="match status" value="1"/>
</dbReference>
<dbReference type="Pfam" id="PF04314">
    <property type="entry name" value="PCuAC"/>
    <property type="match status" value="1"/>
</dbReference>
<dbReference type="SUPFAM" id="SSF110087">
    <property type="entry name" value="DR1885-like metal-binding protein"/>
    <property type="match status" value="1"/>
</dbReference>
<dbReference type="RefSeq" id="WP_072808941.1">
    <property type="nucleotide sequence ID" value="NZ_JAHWLX010000035.1"/>
</dbReference>